<name>A0A8S1Y9X0_PAROT</name>
<evidence type="ECO:0000313" key="1">
    <source>
        <dbReference type="EMBL" id="CAD8210361.1"/>
    </source>
</evidence>
<dbReference type="Proteomes" id="UP000683925">
    <property type="component" value="Unassembled WGS sequence"/>
</dbReference>
<dbReference type="OrthoDB" id="10425735at2759"/>
<dbReference type="EMBL" id="CAJJDP010000152">
    <property type="protein sequence ID" value="CAD8210361.1"/>
    <property type="molecule type" value="Genomic_DNA"/>
</dbReference>
<organism evidence="1 2">
    <name type="scientific">Paramecium octaurelia</name>
    <dbReference type="NCBI Taxonomy" id="43137"/>
    <lineage>
        <taxon>Eukaryota</taxon>
        <taxon>Sar</taxon>
        <taxon>Alveolata</taxon>
        <taxon>Ciliophora</taxon>
        <taxon>Intramacronucleata</taxon>
        <taxon>Oligohymenophorea</taxon>
        <taxon>Peniculida</taxon>
        <taxon>Parameciidae</taxon>
        <taxon>Paramecium</taxon>
    </lineage>
</organism>
<evidence type="ECO:0000313" key="2">
    <source>
        <dbReference type="Proteomes" id="UP000683925"/>
    </source>
</evidence>
<gene>
    <name evidence="1" type="ORF">POCTA_138.1.T1500133</name>
</gene>
<reference evidence="1" key="1">
    <citation type="submission" date="2021-01" db="EMBL/GenBank/DDBJ databases">
        <authorList>
            <consortium name="Genoscope - CEA"/>
            <person name="William W."/>
        </authorList>
    </citation>
    <scope>NUCLEOTIDE SEQUENCE</scope>
</reference>
<protein>
    <submittedName>
        <fullName evidence="1">Uncharacterized protein</fullName>
    </submittedName>
</protein>
<keyword evidence="2" id="KW-1185">Reference proteome</keyword>
<sequence length="119" mass="14143">MTYQNKKIQLNVYSISGSKFIDEIQKRKDIEFVLEQRRFTCIKPKLIVYCDDINKNATIPLPNLKMSQLLQSNFQEIDNYMSEIDELSNFVIPQKMFPVSMQPAKFNQKRKNHQENRVP</sequence>
<proteinExistence type="predicted"/>
<accession>A0A8S1Y9X0</accession>
<comment type="caution">
    <text evidence="1">The sequence shown here is derived from an EMBL/GenBank/DDBJ whole genome shotgun (WGS) entry which is preliminary data.</text>
</comment>
<dbReference type="AlphaFoldDB" id="A0A8S1Y9X0"/>